<accession>A0A0L6U9S9</accession>
<dbReference type="AlphaFoldDB" id="A0A0L6U9S9"/>
<reference evidence="1 2" key="1">
    <citation type="submission" date="2015-08" db="EMBL/GenBank/DDBJ databases">
        <title>Next Generation Sequencing and Analysis of the Genome of Puccinia sorghi L Schw, the Causal Agent of Maize Common Rust.</title>
        <authorList>
            <person name="Rochi L."/>
            <person name="Burguener G."/>
            <person name="Darino M."/>
            <person name="Turjanski A."/>
            <person name="Kreff E."/>
            <person name="Dieguez M.J."/>
            <person name="Sacco F."/>
        </authorList>
    </citation>
    <scope>NUCLEOTIDE SEQUENCE [LARGE SCALE GENOMIC DNA]</scope>
    <source>
        <strain evidence="1 2">RO10H11247</strain>
    </source>
</reference>
<dbReference type="STRING" id="27349.A0A0L6U9S9"/>
<dbReference type="EMBL" id="LAVV01014093">
    <property type="protein sequence ID" value="KNZ45047.1"/>
    <property type="molecule type" value="Genomic_DNA"/>
</dbReference>
<proteinExistence type="predicted"/>
<protein>
    <submittedName>
        <fullName evidence="1">Uncharacterized protein</fullName>
    </submittedName>
</protein>
<organism evidence="1 2">
    <name type="scientific">Puccinia sorghi</name>
    <dbReference type="NCBI Taxonomy" id="27349"/>
    <lineage>
        <taxon>Eukaryota</taxon>
        <taxon>Fungi</taxon>
        <taxon>Dikarya</taxon>
        <taxon>Basidiomycota</taxon>
        <taxon>Pucciniomycotina</taxon>
        <taxon>Pucciniomycetes</taxon>
        <taxon>Pucciniales</taxon>
        <taxon>Pucciniaceae</taxon>
        <taxon>Puccinia</taxon>
    </lineage>
</organism>
<dbReference type="Proteomes" id="UP000037035">
    <property type="component" value="Unassembled WGS sequence"/>
</dbReference>
<evidence type="ECO:0000313" key="2">
    <source>
        <dbReference type="Proteomes" id="UP000037035"/>
    </source>
</evidence>
<evidence type="ECO:0000313" key="1">
    <source>
        <dbReference type="EMBL" id="KNZ45047.1"/>
    </source>
</evidence>
<keyword evidence="2" id="KW-1185">Reference proteome</keyword>
<gene>
    <name evidence="1" type="ORF">VP01_853g6</name>
</gene>
<dbReference type="VEuPathDB" id="FungiDB:VP01_853g6"/>
<name>A0A0L6U9S9_9BASI</name>
<comment type="caution">
    <text evidence="1">The sequence shown here is derived from an EMBL/GenBank/DDBJ whole genome shotgun (WGS) entry which is preliminary data.</text>
</comment>
<sequence>MESTKKNKHPRKLPWPCPRIQPLNPINQTLRRLPSNKSPRKTEVMIHLETSLLIKLQGSRSNGIKTTYLELGRLLLLVIQPKVKSMAFNFQNELASKINLTPCQMKAQFKNYKEKYKKFHTKSISTGFGLTNEDQGWESVQSMRSLKACVPTIMP</sequence>